<sequence length="232" mass="27102">MNQKVNQYQQLIGSYTGKLLRDHFGKGPESISVSMGGHFVTMYLRNFLTPSERVLLEQDHEMIIHQMREKLTQMMIPEITSYIQLVTGVKPSEFYYDWALHNKSGMLVGFVPEGFEEAPEVNENYEGKQRLEQEINKISRLVQREPDEIYSCELNARTIVIIRKGILVRIEKELIRLGHGELLKGVKRNLEKTYMHNNNNFDEILNRQVVDSFADWNYSQDKSVMMLVTQSK</sequence>
<name>F8FN47_PAEMK</name>
<gene>
    <name evidence="2" type="ordered locus">KNP414_07207</name>
</gene>
<dbReference type="KEGG" id="pms:KNP414_07207"/>
<reference evidence="3" key="1">
    <citation type="submission" date="2011-06" db="EMBL/GenBank/DDBJ databases">
        <title>Complete genome sequence of Paenibacillus mucilaginosus KNP414.</title>
        <authorList>
            <person name="Wang J."/>
            <person name="Hu S."/>
            <person name="Hu X."/>
            <person name="Zhang B."/>
            <person name="Dong D."/>
            <person name="Zhang S."/>
            <person name="Zhao K."/>
            <person name="Wu D."/>
        </authorList>
    </citation>
    <scope>NUCLEOTIDE SEQUENCE [LARGE SCALE GENOMIC DNA]</scope>
    <source>
        <strain evidence="3">KNP414</strain>
    </source>
</reference>
<evidence type="ECO:0000313" key="2">
    <source>
        <dbReference type="EMBL" id="AEI45717.1"/>
    </source>
</evidence>
<accession>F8FN47</accession>
<dbReference type="AlphaFoldDB" id="F8FN47"/>
<dbReference type="InterPro" id="IPR018745">
    <property type="entry name" value="MpsC"/>
</dbReference>
<feature type="domain" description="Na+-translocating membrane potential-generating system MpsC" evidence="1">
    <location>
        <begin position="7"/>
        <end position="108"/>
    </location>
</feature>
<dbReference type="EMBL" id="CP002869">
    <property type="protein sequence ID" value="AEI45717.1"/>
    <property type="molecule type" value="Genomic_DNA"/>
</dbReference>
<dbReference type="RefSeq" id="WP_013920858.1">
    <property type="nucleotide sequence ID" value="NC_015690.1"/>
</dbReference>
<dbReference type="Proteomes" id="UP000006620">
    <property type="component" value="Chromosome"/>
</dbReference>
<protein>
    <recommendedName>
        <fullName evidence="1">Na+-translocating membrane potential-generating system MpsC domain-containing protein</fullName>
    </recommendedName>
</protein>
<feature type="domain" description="Na+-translocating membrane potential-generating system MpsC" evidence="1">
    <location>
        <begin position="129"/>
        <end position="229"/>
    </location>
</feature>
<evidence type="ECO:0000313" key="3">
    <source>
        <dbReference type="Proteomes" id="UP000006620"/>
    </source>
</evidence>
<evidence type="ECO:0000259" key="1">
    <source>
        <dbReference type="Pfam" id="PF10057"/>
    </source>
</evidence>
<dbReference type="HOGENOM" id="CLU_1193922_0_0_9"/>
<dbReference type="PATRIC" id="fig|1036673.3.peg.6722"/>
<proteinExistence type="predicted"/>
<organism evidence="2 3">
    <name type="scientific">Paenibacillus mucilaginosus (strain KNP414)</name>
    <dbReference type="NCBI Taxonomy" id="1036673"/>
    <lineage>
        <taxon>Bacteria</taxon>
        <taxon>Bacillati</taxon>
        <taxon>Bacillota</taxon>
        <taxon>Bacilli</taxon>
        <taxon>Bacillales</taxon>
        <taxon>Paenibacillaceae</taxon>
        <taxon>Paenibacillus</taxon>
    </lineage>
</organism>
<dbReference type="Pfam" id="PF10057">
    <property type="entry name" value="MpsC"/>
    <property type="match status" value="2"/>
</dbReference>
<reference evidence="2 3" key="2">
    <citation type="journal article" date="2013" name="Genome Announc.">
        <title>Genome Sequence of Growth-Improving Paenibacillus mucilaginosus Strain KNP414.</title>
        <authorList>
            <person name="Lu J.J."/>
            <person name="Wang J.F."/>
            <person name="Hu X.F."/>
        </authorList>
    </citation>
    <scope>NUCLEOTIDE SEQUENCE [LARGE SCALE GENOMIC DNA]</scope>
    <source>
        <strain evidence="2 3">KNP414</strain>
    </source>
</reference>